<keyword evidence="2" id="KW-1185">Reference proteome</keyword>
<proteinExistence type="predicted"/>
<sequence>MLRHKLIDQHVVADISHDKVYPFGINTGQRLPIRGIGHFIKDCDFTVGVLNHVVDKVRPNESCSPSYKDSFHLLRLARGLQVQKQPSNFRV</sequence>
<protein>
    <submittedName>
        <fullName evidence="1">Uncharacterized protein</fullName>
    </submittedName>
</protein>
<dbReference type="EMBL" id="BMKX01000010">
    <property type="protein sequence ID" value="GGJ70892.1"/>
    <property type="molecule type" value="Genomic_DNA"/>
</dbReference>
<name>A0ABQ2DSK7_9MICC</name>
<evidence type="ECO:0000313" key="2">
    <source>
        <dbReference type="Proteomes" id="UP000606115"/>
    </source>
</evidence>
<dbReference type="Proteomes" id="UP000606115">
    <property type="component" value="Unassembled WGS sequence"/>
</dbReference>
<evidence type="ECO:0000313" key="1">
    <source>
        <dbReference type="EMBL" id="GGJ70892.1"/>
    </source>
</evidence>
<accession>A0ABQ2DSK7</accession>
<organism evidence="1 2">
    <name type="scientific">Glutamicibacter ardleyensis</name>
    <dbReference type="NCBI Taxonomy" id="225894"/>
    <lineage>
        <taxon>Bacteria</taxon>
        <taxon>Bacillati</taxon>
        <taxon>Actinomycetota</taxon>
        <taxon>Actinomycetes</taxon>
        <taxon>Micrococcales</taxon>
        <taxon>Micrococcaceae</taxon>
        <taxon>Glutamicibacter</taxon>
    </lineage>
</organism>
<comment type="caution">
    <text evidence="1">The sequence shown here is derived from an EMBL/GenBank/DDBJ whole genome shotgun (WGS) entry which is preliminary data.</text>
</comment>
<reference evidence="2" key="1">
    <citation type="journal article" date="2019" name="Int. J. Syst. Evol. Microbiol.">
        <title>The Global Catalogue of Microorganisms (GCM) 10K type strain sequencing project: providing services to taxonomists for standard genome sequencing and annotation.</title>
        <authorList>
            <consortium name="The Broad Institute Genomics Platform"/>
            <consortium name="The Broad Institute Genome Sequencing Center for Infectious Disease"/>
            <person name="Wu L."/>
            <person name="Ma J."/>
        </authorList>
    </citation>
    <scope>NUCLEOTIDE SEQUENCE [LARGE SCALE GENOMIC DNA]</scope>
    <source>
        <strain evidence="2">CGMCC 1.3685</strain>
    </source>
</reference>
<gene>
    <name evidence="1" type="ORF">GCM10007173_32180</name>
</gene>